<dbReference type="Proteomes" id="UP000247346">
    <property type="component" value="Unassembled WGS sequence"/>
</dbReference>
<comment type="caution">
    <text evidence="1">The sequence shown here is derived from an EMBL/GenBank/DDBJ whole genome shotgun (WGS) entry which is preliminary data.</text>
</comment>
<evidence type="ECO:0000313" key="2">
    <source>
        <dbReference type="Proteomes" id="UP000247346"/>
    </source>
</evidence>
<proteinExistence type="predicted"/>
<gene>
    <name evidence="1" type="ORF">XsacCFBP4641_14710</name>
</gene>
<dbReference type="GeneID" id="93880777"/>
<protein>
    <submittedName>
        <fullName evidence="1">Antirestriction protein</fullName>
    </submittedName>
</protein>
<reference evidence="1 2" key="1">
    <citation type="submission" date="2016-08" db="EMBL/GenBank/DDBJ databases">
        <authorList>
            <person name="Seilhamer J.J."/>
        </authorList>
    </citation>
    <scope>NUCLEOTIDE SEQUENCE [LARGE SCALE GENOMIC DNA]</scope>
    <source>
        <strain evidence="1 2">CFBP4641</strain>
    </source>
</reference>
<dbReference type="EMBL" id="MDEK01000013">
    <property type="protein sequence ID" value="PPU81474.1"/>
    <property type="molecule type" value="Genomic_DNA"/>
</dbReference>
<dbReference type="RefSeq" id="WP_010340186.1">
    <property type="nucleotide sequence ID" value="NZ_CP132343.1"/>
</dbReference>
<name>A0A2P5Z1W5_9XANT</name>
<evidence type="ECO:0000313" key="1">
    <source>
        <dbReference type="EMBL" id="PPU81474.1"/>
    </source>
</evidence>
<sequence>MTTNKAFDAFTEVEDELRVEVFRQSYIGAFNSWAKLAELLVEEVNLLDGVPDKMARSFDYDRTEVTYV</sequence>
<organism evidence="1 2">
    <name type="scientific">Xanthomonas sacchari</name>
    <dbReference type="NCBI Taxonomy" id="56458"/>
    <lineage>
        <taxon>Bacteria</taxon>
        <taxon>Pseudomonadati</taxon>
        <taxon>Pseudomonadota</taxon>
        <taxon>Gammaproteobacteria</taxon>
        <taxon>Lysobacterales</taxon>
        <taxon>Lysobacteraceae</taxon>
        <taxon>Xanthomonas</taxon>
    </lineage>
</organism>
<dbReference type="AlphaFoldDB" id="A0A2P5Z1W5"/>
<accession>A0A2P5Z1W5</accession>